<dbReference type="EMBL" id="JQNX01000008">
    <property type="protein sequence ID" value="KIE57940.1"/>
    <property type="molecule type" value="Genomic_DNA"/>
</dbReference>
<evidence type="ECO:0000313" key="3">
    <source>
        <dbReference type="Proteomes" id="UP000031594"/>
    </source>
</evidence>
<keyword evidence="1" id="KW-1133">Transmembrane helix</keyword>
<organism evidence="2 3">
    <name type="scientific">Methylacidiphilum kamchatkense Kam1</name>
    <dbReference type="NCBI Taxonomy" id="1202785"/>
    <lineage>
        <taxon>Bacteria</taxon>
        <taxon>Pseudomonadati</taxon>
        <taxon>Verrucomicrobiota</taxon>
        <taxon>Methylacidiphilae</taxon>
        <taxon>Methylacidiphilales</taxon>
        <taxon>Methylacidiphilaceae</taxon>
        <taxon>Methylacidiphilum (ex Ratnadevi et al. 2023)</taxon>
    </lineage>
</organism>
<evidence type="ECO:0008006" key="4">
    <source>
        <dbReference type="Google" id="ProtNLM"/>
    </source>
</evidence>
<keyword evidence="1" id="KW-0472">Membrane</keyword>
<reference evidence="2 3" key="1">
    <citation type="submission" date="2014-08" db="EMBL/GenBank/DDBJ databases">
        <title>Methylacidiphilum kamchatkense strain Kam1 draft genome sequence.</title>
        <authorList>
            <person name="Birkeland N.-K."/>
            <person name="Erikstad H.A."/>
        </authorList>
    </citation>
    <scope>NUCLEOTIDE SEQUENCE [LARGE SCALE GENOMIC DNA]</scope>
    <source>
        <strain evidence="2 3">Kam1</strain>
    </source>
</reference>
<dbReference type="RefSeq" id="WP_039722030.1">
    <property type="nucleotide sequence ID" value="NZ_JQNX01000008.1"/>
</dbReference>
<evidence type="ECO:0000256" key="1">
    <source>
        <dbReference type="SAM" id="Phobius"/>
    </source>
</evidence>
<gene>
    <name evidence="2" type="ORF">A946_09795</name>
</gene>
<dbReference type="SUPFAM" id="SSF56925">
    <property type="entry name" value="OMPA-like"/>
    <property type="match status" value="1"/>
</dbReference>
<dbReference type="InterPro" id="IPR011250">
    <property type="entry name" value="OMP/PagP_B-barrel"/>
</dbReference>
<name>A0ABR4ZWR2_9BACT</name>
<feature type="transmembrane region" description="Helical" evidence="1">
    <location>
        <begin position="40"/>
        <end position="58"/>
    </location>
</feature>
<dbReference type="Proteomes" id="UP000031594">
    <property type="component" value="Unassembled WGS sequence"/>
</dbReference>
<proteinExistence type="predicted"/>
<evidence type="ECO:0000313" key="2">
    <source>
        <dbReference type="EMBL" id="KIE57940.1"/>
    </source>
</evidence>
<comment type="caution">
    <text evidence="2">The sequence shown here is derived from an EMBL/GenBank/DDBJ whole genome shotgun (WGS) entry which is preliminary data.</text>
</comment>
<sequence length="274" mass="30536">MKNILDLPLGFSLFQFCLKWCSNGLAYHYPILVRTKKKEAVVYILFFLASLFSFSPFLRCIGLTIGEDEGVLLKENPDKKERKENEKNLSGFFVAGFVGPQWIRSSGGHIEGGNSKVFLNNDFSTILSPTFGYYWYNPEKLGHFSFTLELTSAYNGSLISVHSGSQSYTVSTNTGLVFLFGTVGYRLGQWEPIIGLGSGIGILAPQGAGIQIVPTALMDVGMRYHWTDKWSLRIESFFGWLGSSRDYVGNREISSIQYFSNNIVVGIGYALGNF</sequence>
<keyword evidence="1" id="KW-0812">Transmembrane</keyword>
<keyword evidence="3" id="KW-1185">Reference proteome</keyword>
<protein>
    <recommendedName>
        <fullName evidence="4">Outer membrane protein beta-barrel domain-containing protein</fullName>
    </recommendedName>
</protein>
<accession>A0ABR4ZWR2</accession>